<dbReference type="Proteomes" id="UP001432166">
    <property type="component" value="Chromosome"/>
</dbReference>
<evidence type="ECO:0000256" key="1">
    <source>
        <dbReference type="SAM" id="MobiDB-lite"/>
    </source>
</evidence>
<feature type="compositionally biased region" description="Basic and acidic residues" evidence="1">
    <location>
        <begin position="290"/>
        <end position="299"/>
    </location>
</feature>
<sequence>MDANDHTGPRQWATTSPEHLDQLARGVLTAARDAARQLRRDPPDPAQQTWALGKLAGQTQAMLGPALPDHPPVGAAAQEGFVRTALALAVHVRVHSWAERDLGPAGVPGRDDVLHPGESRTADAFDVLNRLMLPNASAEGWTATLVTDLARGDKTLETAVKVGKYILHPTFLALIDDATRTIGEALHSLNVRRLQELTHSLCRYAGAEPSHSAAEPVVSPAVDVLVPAKQHNLSAQRVRPSVAPLKQPENPGSEPRIWSRRLLCSPSNRRPVDSEPVPAEPVRPSVRQASPEHARDPRSALRSSGVSGPHNSW</sequence>
<organism evidence="2 3">
    <name type="scientific">Streptomyces tauricus</name>
    <dbReference type="NCBI Taxonomy" id="68274"/>
    <lineage>
        <taxon>Bacteria</taxon>
        <taxon>Bacillati</taxon>
        <taxon>Actinomycetota</taxon>
        <taxon>Actinomycetes</taxon>
        <taxon>Kitasatosporales</taxon>
        <taxon>Streptomycetaceae</taxon>
        <taxon>Streptomyces</taxon>
        <taxon>Streptomyces aurantiacus group</taxon>
    </lineage>
</organism>
<proteinExistence type="predicted"/>
<gene>
    <name evidence="2" type="ORF">OG288_06480</name>
</gene>
<feature type="region of interest" description="Disordered" evidence="1">
    <location>
        <begin position="235"/>
        <end position="313"/>
    </location>
</feature>
<protein>
    <submittedName>
        <fullName evidence="2">Uncharacterized protein</fullName>
    </submittedName>
</protein>
<dbReference type="EMBL" id="CP108133">
    <property type="protein sequence ID" value="WTP47984.1"/>
    <property type="molecule type" value="Genomic_DNA"/>
</dbReference>
<reference evidence="2" key="1">
    <citation type="submission" date="2022-10" db="EMBL/GenBank/DDBJ databases">
        <title>The complete genomes of actinobacterial strains from the NBC collection.</title>
        <authorList>
            <person name="Joergensen T.S."/>
            <person name="Alvarez Arevalo M."/>
            <person name="Sterndorff E.B."/>
            <person name="Faurdal D."/>
            <person name="Vuksanovic O."/>
            <person name="Mourched A.-S."/>
            <person name="Charusanti P."/>
            <person name="Shaw S."/>
            <person name="Blin K."/>
            <person name="Weber T."/>
        </authorList>
    </citation>
    <scope>NUCLEOTIDE SEQUENCE</scope>
    <source>
        <strain evidence="2">NBC_00189</strain>
    </source>
</reference>
<evidence type="ECO:0000313" key="2">
    <source>
        <dbReference type="EMBL" id="WTP47984.1"/>
    </source>
</evidence>
<evidence type="ECO:0000313" key="3">
    <source>
        <dbReference type="Proteomes" id="UP001432166"/>
    </source>
</evidence>
<name>A0ABZ1JA57_9ACTN</name>
<accession>A0ABZ1JA57</accession>
<keyword evidence="3" id="KW-1185">Reference proteome</keyword>
<feature type="compositionally biased region" description="Polar residues" evidence="1">
    <location>
        <begin position="301"/>
        <end position="313"/>
    </location>
</feature>
<dbReference type="RefSeq" id="WP_328936914.1">
    <property type="nucleotide sequence ID" value="NZ_CP108133.1"/>
</dbReference>